<dbReference type="EMBL" id="CP136894">
    <property type="protein sequence ID" value="WOL08155.1"/>
    <property type="molecule type" value="Genomic_DNA"/>
</dbReference>
<dbReference type="InterPro" id="IPR050794">
    <property type="entry name" value="CPA2_transporter"/>
</dbReference>
<feature type="domain" description="Cation/H(+) antiporter central" evidence="7">
    <location>
        <begin position="65"/>
        <end position="188"/>
    </location>
</feature>
<evidence type="ECO:0000256" key="3">
    <source>
        <dbReference type="ARBA" id="ARBA00022958"/>
    </source>
</evidence>
<feature type="signal peptide" evidence="6">
    <location>
        <begin position="1"/>
        <end position="17"/>
    </location>
</feature>
<evidence type="ECO:0000256" key="5">
    <source>
        <dbReference type="SAM" id="MobiDB-lite"/>
    </source>
</evidence>
<evidence type="ECO:0000256" key="1">
    <source>
        <dbReference type="ARBA" id="ARBA00022448"/>
    </source>
</evidence>
<feature type="chain" id="PRO_5042885452" description="Cation/H(+) antiporter central domain-containing protein" evidence="6">
    <location>
        <begin position="18"/>
        <end position="318"/>
    </location>
</feature>
<protein>
    <recommendedName>
        <fullName evidence="7">Cation/H(+) antiporter central domain-containing protein</fullName>
    </recommendedName>
</protein>
<keyword evidence="4" id="KW-0406">Ion transport</keyword>
<feature type="region of interest" description="Disordered" evidence="5">
    <location>
        <begin position="87"/>
        <end position="109"/>
    </location>
</feature>
<dbReference type="Proteomes" id="UP001327560">
    <property type="component" value="Chromosome 5"/>
</dbReference>
<keyword evidence="2" id="KW-0633">Potassium transport</keyword>
<sequence>MVVASLVMTAIATPAVAYLHRPSQRFVGYKRRNLQCSKPNMELRVLTCVHNTRNLSNPNKSAPIFVYALHLVELTQSANAIIIVHNSNNFNPPPDRRSQRKPRPSALIGTQAQSEHIFHAFGNYEKNGSGVSVQTLTILSPYSTMHEDICNLGEDKHVTLIILPFHKQQTVDDGMEPIHPAIKMLNERQELLSSTLRQGCSTVLFVFSCTPFSFSPINRLRHPRSSSLPRPMRLRLLCVSASSAPPDLSILPSDGGYAVIEAELRENGFRSTGRTKLVCTIGLACSAGFAALGGPRWCARSVPPPAQRSSWKLSPSAG</sequence>
<evidence type="ECO:0000259" key="7">
    <source>
        <dbReference type="Pfam" id="PF23256"/>
    </source>
</evidence>
<keyword evidence="1" id="KW-0813">Transport</keyword>
<dbReference type="AlphaFoldDB" id="A0AAQ3KG20"/>
<dbReference type="GO" id="GO:0012505">
    <property type="term" value="C:endomembrane system"/>
    <property type="evidence" value="ECO:0007669"/>
    <property type="project" value="TreeGrafter"/>
</dbReference>
<evidence type="ECO:0000256" key="4">
    <source>
        <dbReference type="ARBA" id="ARBA00023065"/>
    </source>
</evidence>
<accession>A0AAQ3KG20</accession>
<keyword evidence="3" id="KW-0630">Potassium</keyword>
<dbReference type="GO" id="GO:0006813">
    <property type="term" value="P:potassium ion transport"/>
    <property type="evidence" value="ECO:0007669"/>
    <property type="project" value="UniProtKB-KW"/>
</dbReference>
<keyword evidence="9" id="KW-1185">Reference proteome</keyword>
<proteinExistence type="predicted"/>
<keyword evidence="6" id="KW-0732">Signal</keyword>
<evidence type="ECO:0000313" key="9">
    <source>
        <dbReference type="Proteomes" id="UP001327560"/>
    </source>
</evidence>
<dbReference type="PANTHER" id="PTHR32468">
    <property type="entry name" value="CATION/H + ANTIPORTER"/>
    <property type="match status" value="1"/>
</dbReference>
<organism evidence="8 9">
    <name type="scientific">Canna indica</name>
    <name type="common">Indian-shot</name>
    <dbReference type="NCBI Taxonomy" id="4628"/>
    <lineage>
        <taxon>Eukaryota</taxon>
        <taxon>Viridiplantae</taxon>
        <taxon>Streptophyta</taxon>
        <taxon>Embryophyta</taxon>
        <taxon>Tracheophyta</taxon>
        <taxon>Spermatophyta</taxon>
        <taxon>Magnoliopsida</taxon>
        <taxon>Liliopsida</taxon>
        <taxon>Zingiberales</taxon>
        <taxon>Cannaceae</taxon>
        <taxon>Canna</taxon>
    </lineage>
</organism>
<dbReference type="Pfam" id="PF23256">
    <property type="entry name" value="CHX17_2nd"/>
    <property type="match status" value="1"/>
</dbReference>
<dbReference type="GO" id="GO:0098662">
    <property type="term" value="P:inorganic cation transmembrane transport"/>
    <property type="evidence" value="ECO:0007669"/>
    <property type="project" value="TreeGrafter"/>
</dbReference>
<gene>
    <name evidence="8" type="ORF">Cni_G16907</name>
</gene>
<name>A0AAQ3KG20_9LILI</name>
<dbReference type="GO" id="GO:0006885">
    <property type="term" value="P:regulation of pH"/>
    <property type="evidence" value="ECO:0007669"/>
    <property type="project" value="TreeGrafter"/>
</dbReference>
<evidence type="ECO:0000256" key="2">
    <source>
        <dbReference type="ARBA" id="ARBA00022538"/>
    </source>
</evidence>
<evidence type="ECO:0000313" key="8">
    <source>
        <dbReference type="EMBL" id="WOL08155.1"/>
    </source>
</evidence>
<dbReference type="PANTHER" id="PTHR32468:SF164">
    <property type="entry name" value="OS05G0485000 PROTEIN"/>
    <property type="match status" value="1"/>
</dbReference>
<dbReference type="InterPro" id="IPR057291">
    <property type="entry name" value="CHX17_2nd"/>
</dbReference>
<reference evidence="8 9" key="1">
    <citation type="submission" date="2023-10" db="EMBL/GenBank/DDBJ databases">
        <title>Chromosome-scale genome assembly provides insights into flower coloration mechanisms of Canna indica.</title>
        <authorList>
            <person name="Li C."/>
        </authorList>
    </citation>
    <scope>NUCLEOTIDE SEQUENCE [LARGE SCALE GENOMIC DNA]</scope>
    <source>
        <tissue evidence="8">Flower</tissue>
    </source>
</reference>
<evidence type="ECO:0000256" key="6">
    <source>
        <dbReference type="SAM" id="SignalP"/>
    </source>
</evidence>